<dbReference type="InterPro" id="IPR011990">
    <property type="entry name" value="TPR-like_helical_dom_sf"/>
</dbReference>
<evidence type="ECO:0000256" key="1">
    <source>
        <dbReference type="PROSITE-ProRule" id="PRU00339"/>
    </source>
</evidence>
<dbReference type="PROSITE" id="PS50005">
    <property type="entry name" value="TPR"/>
    <property type="match status" value="2"/>
</dbReference>
<feature type="signal peptide" evidence="2">
    <location>
        <begin position="1"/>
        <end position="23"/>
    </location>
</feature>
<dbReference type="EMBL" id="JACOFZ010000010">
    <property type="protein sequence ID" value="MBC3883186.1"/>
    <property type="molecule type" value="Genomic_DNA"/>
</dbReference>
<reference evidence="3" key="1">
    <citation type="submission" date="2020-08" db="EMBL/GenBank/DDBJ databases">
        <title>Novel species isolated from subtropical streams in China.</title>
        <authorList>
            <person name="Lu H."/>
        </authorList>
    </citation>
    <scope>NUCLEOTIDE SEQUENCE</scope>
    <source>
        <strain evidence="3">LX22W</strain>
    </source>
</reference>
<accession>A0A923KUD8</accession>
<dbReference type="PROSITE" id="PS50293">
    <property type="entry name" value="TPR_REGION"/>
    <property type="match status" value="1"/>
</dbReference>
<dbReference type="SUPFAM" id="SSF48452">
    <property type="entry name" value="TPR-like"/>
    <property type="match status" value="2"/>
</dbReference>
<sequence length="414" mass="46372">MIKKLFTVIIFLGYSAFFCSVHAQGTKESMFGNAKAEALVKEGNVLWSYQKADEALEKYRQASVADPKASAPWSSQAAIFFTAAKLTKPEFVEEYRARSKALAQKALQLNAEDPVALEVLRGLVAPSPQEQLTSNQEAARLFSEAEDLFQRHDFKAAVVKYEAAAAQDPKFARAVLYAGDAYFQLQNFDQAEKLYRKSLDIDPRNFQGWRFLAHAQDKLGRPPEVIKLSLIKSIEIQPNYMPAWDWYAQVSANSGQVLKPISVKRYADLKPVEKDGKKSFGVEIDASIKDATEENGGAAWFLYALAKVPLMATQEATAGANLNGEEKALLSPFRLEKAAWTQVFSSKEFVKKINQPTLGLLQQAAQNQELDAAIFILFFEEAYRPDFEAWKKENPTGLQKFIEKYGVRPSIAKK</sequence>
<dbReference type="Proteomes" id="UP000627446">
    <property type="component" value="Unassembled WGS sequence"/>
</dbReference>
<dbReference type="RefSeq" id="WP_186917805.1">
    <property type="nucleotide sequence ID" value="NZ_JACOFZ010000010.1"/>
</dbReference>
<gene>
    <name evidence="3" type="ORF">H8K36_17455</name>
</gene>
<keyword evidence="1" id="KW-0802">TPR repeat</keyword>
<evidence type="ECO:0000313" key="3">
    <source>
        <dbReference type="EMBL" id="MBC3883186.1"/>
    </source>
</evidence>
<organism evidence="3 4">
    <name type="scientific">Undibacterium nitidum</name>
    <dbReference type="NCBI Taxonomy" id="2762298"/>
    <lineage>
        <taxon>Bacteria</taxon>
        <taxon>Pseudomonadati</taxon>
        <taxon>Pseudomonadota</taxon>
        <taxon>Betaproteobacteria</taxon>
        <taxon>Burkholderiales</taxon>
        <taxon>Oxalobacteraceae</taxon>
        <taxon>Undibacterium</taxon>
    </lineage>
</organism>
<evidence type="ECO:0000313" key="4">
    <source>
        <dbReference type="Proteomes" id="UP000627446"/>
    </source>
</evidence>
<keyword evidence="2" id="KW-0732">Signal</keyword>
<dbReference type="Pfam" id="PF14559">
    <property type="entry name" value="TPR_19"/>
    <property type="match status" value="1"/>
</dbReference>
<dbReference type="SMART" id="SM00028">
    <property type="entry name" value="TPR"/>
    <property type="match status" value="4"/>
</dbReference>
<feature type="repeat" description="TPR" evidence="1">
    <location>
        <begin position="36"/>
        <end position="69"/>
    </location>
</feature>
<feature type="chain" id="PRO_5037703208" evidence="2">
    <location>
        <begin position="24"/>
        <end position="414"/>
    </location>
</feature>
<dbReference type="PANTHER" id="PTHR12558:SF13">
    <property type="entry name" value="CELL DIVISION CYCLE PROTEIN 27 HOMOLOG"/>
    <property type="match status" value="1"/>
</dbReference>
<dbReference type="PANTHER" id="PTHR12558">
    <property type="entry name" value="CELL DIVISION CYCLE 16,23,27"/>
    <property type="match status" value="1"/>
</dbReference>
<dbReference type="Gene3D" id="1.25.40.10">
    <property type="entry name" value="Tetratricopeptide repeat domain"/>
    <property type="match status" value="2"/>
</dbReference>
<feature type="repeat" description="TPR" evidence="1">
    <location>
        <begin position="172"/>
        <end position="205"/>
    </location>
</feature>
<evidence type="ECO:0000256" key="2">
    <source>
        <dbReference type="SAM" id="SignalP"/>
    </source>
</evidence>
<protein>
    <submittedName>
        <fullName evidence="3">Tetratricopeptide repeat protein</fullName>
    </submittedName>
</protein>
<comment type="caution">
    <text evidence="3">The sequence shown here is derived from an EMBL/GenBank/DDBJ whole genome shotgun (WGS) entry which is preliminary data.</text>
</comment>
<name>A0A923KUD8_9BURK</name>
<keyword evidence="4" id="KW-1185">Reference proteome</keyword>
<dbReference type="InterPro" id="IPR019734">
    <property type="entry name" value="TPR_rpt"/>
</dbReference>
<dbReference type="AlphaFoldDB" id="A0A923KUD8"/>
<proteinExistence type="predicted"/>